<evidence type="ECO:0008006" key="3">
    <source>
        <dbReference type="Google" id="ProtNLM"/>
    </source>
</evidence>
<dbReference type="OrthoDB" id="309250at2759"/>
<dbReference type="GO" id="GO:0051959">
    <property type="term" value="F:dynein light intermediate chain binding"/>
    <property type="evidence" value="ECO:0007669"/>
    <property type="project" value="InterPro"/>
</dbReference>
<organism evidence="1 2">
    <name type="scientific">Paramecium sonneborni</name>
    <dbReference type="NCBI Taxonomy" id="65129"/>
    <lineage>
        <taxon>Eukaryota</taxon>
        <taxon>Sar</taxon>
        <taxon>Alveolata</taxon>
        <taxon>Ciliophora</taxon>
        <taxon>Intramacronucleata</taxon>
        <taxon>Oligohymenophorea</taxon>
        <taxon>Peniculida</taxon>
        <taxon>Parameciidae</taxon>
        <taxon>Paramecium</taxon>
    </lineage>
</organism>
<dbReference type="GO" id="GO:0030286">
    <property type="term" value="C:dynein complex"/>
    <property type="evidence" value="ECO:0007669"/>
    <property type="project" value="InterPro"/>
</dbReference>
<sequence length="273" mass="32763">MQQLIFDLKNIEAQSQIEKSKLKKIFLELDEIFNEKQDILSPKNTKSNLFQSIRSELFALILQFLDLRTCLRFRLVNRYANICAINFFHYKIKHLYDKSKNLENELNEIQHNYPQDIINQDQLISLQNAHDRLRQLDKAEIFEIRMNTNQHLIIQKVFSLVCILLNPNIKQYQENWSDCQKMLKDYYFLNKILQVEIDNISDSQLQLLQAIHNIEAQQVQNISRVCYSFYLYLYSIVQIRVSKYYIIINQKLHLEKQIKSTTNLIKKLQQISK</sequence>
<dbReference type="AlphaFoldDB" id="A0A8S1QQK1"/>
<comment type="caution">
    <text evidence="1">The sequence shown here is derived from an EMBL/GenBank/DDBJ whole genome shotgun (WGS) entry which is preliminary data.</text>
</comment>
<proteinExistence type="predicted"/>
<dbReference type="Proteomes" id="UP000692954">
    <property type="component" value="Unassembled WGS sequence"/>
</dbReference>
<dbReference type="GO" id="GO:0045505">
    <property type="term" value="F:dynein intermediate chain binding"/>
    <property type="evidence" value="ECO:0007669"/>
    <property type="project" value="InterPro"/>
</dbReference>
<dbReference type="InterPro" id="IPR026983">
    <property type="entry name" value="DHC"/>
</dbReference>
<name>A0A8S1QQK1_9CILI</name>
<reference evidence="1" key="1">
    <citation type="submission" date="2021-01" db="EMBL/GenBank/DDBJ databases">
        <authorList>
            <consortium name="Genoscope - CEA"/>
            <person name="William W."/>
        </authorList>
    </citation>
    <scope>NUCLEOTIDE SEQUENCE</scope>
</reference>
<dbReference type="GO" id="GO:0007018">
    <property type="term" value="P:microtubule-based movement"/>
    <property type="evidence" value="ECO:0007669"/>
    <property type="project" value="InterPro"/>
</dbReference>
<protein>
    <recommendedName>
        <fullName evidence="3">F-box domain-containing protein</fullName>
    </recommendedName>
</protein>
<evidence type="ECO:0000313" key="2">
    <source>
        <dbReference type="Proteomes" id="UP000692954"/>
    </source>
</evidence>
<keyword evidence="2" id="KW-1185">Reference proteome</keyword>
<dbReference type="EMBL" id="CAJJDN010000114">
    <property type="protein sequence ID" value="CAD8117761.1"/>
    <property type="molecule type" value="Genomic_DNA"/>
</dbReference>
<gene>
    <name evidence="1" type="ORF">PSON_ATCC_30995.1.T1140219</name>
</gene>
<dbReference type="PANTHER" id="PTHR22878">
    <property type="entry name" value="DYNEIN HEAVY CHAIN 6, AXONEMAL-LIKE-RELATED"/>
    <property type="match status" value="1"/>
</dbReference>
<evidence type="ECO:0000313" key="1">
    <source>
        <dbReference type="EMBL" id="CAD8117761.1"/>
    </source>
</evidence>
<accession>A0A8S1QQK1</accession>